<keyword evidence="12" id="KW-1185">Reference proteome</keyword>
<keyword evidence="6" id="KW-0804">Transcription</keyword>
<evidence type="ECO:0000256" key="7">
    <source>
        <dbReference type="ARBA" id="ARBA00023242"/>
    </source>
</evidence>
<reference evidence="11" key="1">
    <citation type="journal article" date="2021" name="J Fungi (Basel)">
        <title>Virulence traits and population genomics of the black yeast Aureobasidium melanogenum.</title>
        <authorList>
            <person name="Cernosa A."/>
            <person name="Sun X."/>
            <person name="Gostincar C."/>
            <person name="Fang C."/>
            <person name="Gunde-Cimerman N."/>
            <person name="Song Z."/>
        </authorList>
    </citation>
    <scope>NUCLEOTIDE SEQUENCE</scope>
    <source>
        <strain evidence="11">EXF-9298</strain>
    </source>
</reference>
<feature type="non-terminal residue" evidence="11">
    <location>
        <position position="358"/>
    </location>
</feature>
<evidence type="ECO:0000313" key="11">
    <source>
        <dbReference type="EMBL" id="KAG9977790.1"/>
    </source>
</evidence>
<dbReference type="Proteomes" id="UP000729357">
    <property type="component" value="Unassembled WGS sequence"/>
</dbReference>
<evidence type="ECO:0000313" key="12">
    <source>
        <dbReference type="Proteomes" id="UP000729357"/>
    </source>
</evidence>
<dbReference type="GO" id="GO:0005634">
    <property type="term" value="C:nucleus"/>
    <property type="evidence" value="ECO:0007669"/>
    <property type="project" value="UniProtKB-SubCell"/>
</dbReference>
<evidence type="ECO:0000256" key="4">
    <source>
        <dbReference type="ARBA" id="ARBA00023015"/>
    </source>
</evidence>
<evidence type="ECO:0000259" key="10">
    <source>
        <dbReference type="SMART" id="SM00906"/>
    </source>
</evidence>
<sequence>MFRIWMVLAIGSTTYSSITLAEEFVSRLYYEKAMTYFDASMDYGDVVALEAIMLQVSFSFFNQLGPNTWFLVGTAARLALGMGLHCDSTYSSLSTIQAIRRKRLFLSIYMMDRLVSITLGRPFAIHEDDIDISSFAIETCEELDNNLAAPQSNLCKSSMAVTEHILRLRKIATEIATKVYCKRVVAGYSAAQREQVVSGLHQDLVNWRQSVPFPLPHLHANVPHGCTTWFDLNFYTHMMTLYRPSPLFPTLPVSHVNTLAEAAACALRHANSMRLQKRLAFNWLNLLMLYNAVIALVYSVTVQPEKLAESLERLHAVEDLQLAMEMFEVLGDKFPAAKTIGAMVAQVVERYRLHGREA</sequence>
<accession>A0A9P8FPT0</accession>
<dbReference type="GO" id="GO:0000981">
    <property type="term" value="F:DNA-binding transcription factor activity, RNA polymerase II-specific"/>
    <property type="evidence" value="ECO:0007669"/>
    <property type="project" value="TreeGrafter"/>
</dbReference>
<reference evidence="11" key="2">
    <citation type="submission" date="2021-08" db="EMBL/GenBank/DDBJ databases">
        <authorList>
            <person name="Gostincar C."/>
            <person name="Sun X."/>
            <person name="Song Z."/>
            <person name="Gunde-Cimerman N."/>
        </authorList>
    </citation>
    <scope>NUCLEOTIDE SEQUENCE</scope>
    <source>
        <strain evidence="11">EXF-9298</strain>
    </source>
</reference>
<keyword evidence="3" id="KW-0862">Zinc</keyword>
<dbReference type="GO" id="GO:0006351">
    <property type="term" value="P:DNA-templated transcription"/>
    <property type="evidence" value="ECO:0007669"/>
    <property type="project" value="InterPro"/>
</dbReference>
<keyword evidence="4" id="KW-0805">Transcription regulation</keyword>
<dbReference type="SMART" id="SM00906">
    <property type="entry name" value="Fungal_trans"/>
    <property type="match status" value="1"/>
</dbReference>
<keyword evidence="8" id="KW-0812">Transmembrane</keyword>
<proteinExistence type="predicted"/>
<dbReference type="PANTHER" id="PTHR47782:SF12">
    <property type="entry name" value="ZN(II)2CYS6 TRANSCRIPTION FACTOR (EUROFUNG)"/>
    <property type="match status" value="1"/>
</dbReference>
<keyword evidence="8" id="KW-1133">Transmembrane helix</keyword>
<evidence type="ECO:0000256" key="2">
    <source>
        <dbReference type="ARBA" id="ARBA00022723"/>
    </source>
</evidence>
<evidence type="ECO:0000256" key="8">
    <source>
        <dbReference type="SAM" id="Phobius"/>
    </source>
</evidence>
<keyword evidence="5" id="KW-0238">DNA-binding</keyword>
<gene>
    <name evidence="11" type="ORF">KCU98_g9832</name>
</gene>
<keyword evidence="7" id="KW-0539">Nucleus</keyword>
<dbReference type="GO" id="GO:0008270">
    <property type="term" value="F:zinc ion binding"/>
    <property type="evidence" value="ECO:0007669"/>
    <property type="project" value="InterPro"/>
</dbReference>
<comment type="caution">
    <text evidence="11">The sequence shown here is derived from an EMBL/GenBank/DDBJ whole genome shotgun (WGS) entry which is preliminary data.</text>
</comment>
<evidence type="ECO:0000256" key="6">
    <source>
        <dbReference type="ARBA" id="ARBA00023163"/>
    </source>
</evidence>
<protein>
    <recommendedName>
        <fullName evidence="10">Xylanolytic transcriptional activator regulatory domain-containing protein</fullName>
    </recommendedName>
</protein>
<feature type="signal peptide" evidence="9">
    <location>
        <begin position="1"/>
        <end position="21"/>
    </location>
</feature>
<dbReference type="PANTHER" id="PTHR47782">
    <property type="entry name" value="ZN(II)2CYS6 TRANSCRIPTION FACTOR (EUROFUNG)-RELATED"/>
    <property type="match status" value="1"/>
</dbReference>
<evidence type="ECO:0000256" key="3">
    <source>
        <dbReference type="ARBA" id="ARBA00022833"/>
    </source>
</evidence>
<keyword evidence="8" id="KW-0472">Membrane</keyword>
<evidence type="ECO:0000256" key="1">
    <source>
        <dbReference type="ARBA" id="ARBA00004123"/>
    </source>
</evidence>
<feature type="domain" description="Xylanolytic transcriptional activator regulatory" evidence="10">
    <location>
        <begin position="68"/>
        <end position="141"/>
    </location>
</feature>
<dbReference type="InterPro" id="IPR052202">
    <property type="entry name" value="Yeast_MetPath_Reg"/>
</dbReference>
<keyword evidence="9" id="KW-0732">Signal</keyword>
<dbReference type="GO" id="GO:0045944">
    <property type="term" value="P:positive regulation of transcription by RNA polymerase II"/>
    <property type="evidence" value="ECO:0007669"/>
    <property type="project" value="TreeGrafter"/>
</dbReference>
<evidence type="ECO:0000256" key="9">
    <source>
        <dbReference type="SAM" id="SignalP"/>
    </source>
</evidence>
<comment type="subcellular location">
    <subcellularLocation>
        <location evidence="1">Nucleus</location>
    </subcellularLocation>
</comment>
<organism evidence="11 12">
    <name type="scientific">Aureobasidium melanogenum</name>
    <name type="common">Aureobasidium pullulans var. melanogenum</name>
    <dbReference type="NCBI Taxonomy" id="46634"/>
    <lineage>
        <taxon>Eukaryota</taxon>
        <taxon>Fungi</taxon>
        <taxon>Dikarya</taxon>
        <taxon>Ascomycota</taxon>
        <taxon>Pezizomycotina</taxon>
        <taxon>Dothideomycetes</taxon>
        <taxon>Dothideomycetidae</taxon>
        <taxon>Dothideales</taxon>
        <taxon>Saccotheciaceae</taxon>
        <taxon>Aureobasidium</taxon>
    </lineage>
</organism>
<dbReference type="AlphaFoldDB" id="A0A9P8FPT0"/>
<feature type="chain" id="PRO_5040230408" description="Xylanolytic transcriptional activator regulatory domain-containing protein" evidence="9">
    <location>
        <begin position="22"/>
        <end position="358"/>
    </location>
</feature>
<dbReference type="CDD" id="cd12148">
    <property type="entry name" value="fungal_TF_MHR"/>
    <property type="match status" value="1"/>
</dbReference>
<keyword evidence="2" id="KW-0479">Metal-binding</keyword>
<dbReference type="InterPro" id="IPR007219">
    <property type="entry name" value="XnlR_reg_dom"/>
</dbReference>
<dbReference type="EMBL" id="JAHFXS010001391">
    <property type="protein sequence ID" value="KAG9977790.1"/>
    <property type="molecule type" value="Genomic_DNA"/>
</dbReference>
<dbReference type="Pfam" id="PF04082">
    <property type="entry name" value="Fungal_trans"/>
    <property type="match status" value="1"/>
</dbReference>
<evidence type="ECO:0000256" key="5">
    <source>
        <dbReference type="ARBA" id="ARBA00023125"/>
    </source>
</evidence>
<feature type="transmembrane region" description="Helical" evidence="8">
    <location>
        <begin position="280"/>
        <end position="300"/>
    </location>
</feature>
<dbReference type="GO" id="GO:0043565">
    <property type="term" value="F:sequence-specific DNA binding"/>
    <property type="evidence" value="ECO:0007669"/>
    <property type="project" value="TreeGrafter"/>
</dbReference>
<name>A0A9P8FPT0_AURME</name>